<proteinExistence type="predicted"/>
<dbReference type="STRING" id="140314.SAMN04488076_105124"/>
<dbReference type="Proteomes" id="UP000242754">
    <property type="component" value="Unassembled WGS sequence"/>
</dbReference>
<dbReference type="RefSeq" id="WP_087031815.1">
    <property type="nucleotide sequence ID" value="NZ_FJNE01000002.1"/>
</dbReference>
<sequence length="80" mass="8740">MQFDMTIPASAFKEGYLKVLSAVKLNVVIVMKNGAENVSFVTDTKQTQYDLPVSLSDVDHVEVTLVPGGISPFYPIVQAH</sequence>
<dbReference type="AlphaFoldDB" id="A0A143YFB2"/>
<evidence type="ECO:0000313" key="2">
    <source>
        <dbReference type="Proteomes" id="UP000242754"/>
    </source>
</evidence>
<gene>
    <name evidence="1" type="ORF">Tpal_836</name>
</gene>
<accession>A0A143YFB2</accession>
<dbReference type="EMBL" id="FJNE01000002">
    <property type="protein sequence ID" value="CZQ86983.1"/>
    <property type="molecule type" value="Genomic_DNA"/>
</dbReference>
<name>A0A143YFB2_9LACT</name>
<dbReference type="OrthoDB" id="2339659at2"/>
<keyword evidence="2" id="KW-1185">Reference proteome</keyword>
<organism evidence="1 2">
    <name type="scientific">Trichococcus palustris</name>
    <dbReference type="NCBI Taxonomy" id="140314"/>
    <lineage>
        <taxon>Bacteria</taxon>
        <taxon>Bacillati</taxon>
        <taxon>Bacillota</taxon>
        <taxon>Bacilli</taxon>
        <taxon>Lactobacillales</taxon>
        <taxon>Carnobacteriaceae</taxon>
        <taxon>Trichococcus</taxon>
    </lineage>
</organism>
<reference evidence="1 2" key="1">
    <citation type="submission" date="2016-02" db="EMBL/GenBank/DDBJ databases">
        <authorList>
            <person name="Wen L."/>
            <person name="He K."/>
            <person name="Yang H."/>
        </authorList>
    </citation>
    <scope>NUCLEOTIDE SEQUENCE [LARGE SCALE GENOMIC DNA]</scope>
    <source>
        <strain evidence="1">Trichococcus palustris</strain>
    </source>
</reference>
<protein>
    <submittedName>
        <fullName evidence="1">Uncharacterized protein</fullName>
    </submittedName>
</protein>
<evidence type="ECO:0000313" key="1">
    <source>
        <dbReference type="EMBL" id="CZQ86983.1"/>
    </source>
</evidence>